<evidence type="ECO:0000313" key="2">
    <source>
        <dbReference type="EMBL" id="CAE6459505.1"/>
    </source>
</evidence>
<gene>
    <name evidence="2" type="ORF">RDB_LOCUS60205</name>
</gene>
<dbReference type="Proteomes" id="UP000663853">
    <property type="component" value="Unassembled WGS sequence"/>
</dbReference>
<evidence type="ECO:0000256" key="1">
    <source>
        <dbReference type="SAM" id="MobiDB-lite"/>
    </source>
</evidence>
<organism evidence="2 3">
    <name type="scientific">Rhizoctonia solani</name>
    <dbReference type="NCBI Taxonomy" id="456999"/>
    <lineage>
        <taxon>Eukaryota</taxon>
        <taxon>Fungi</taxon>
        <taxon>Dikarya</taxon>
        <taxon>Basidiomycota</taxon>
        <taxon>Agaricomycotina</taxon>
        <taxon>Agaricomycetes</taxon>
        <taxon>Cantharellales</taxon>
        <taxon>Ceratobasidiaceae</taxon>
        <taxon>Rhizoctonia</taxon>
    </lineage>
</organism>
<dbReference type="AlphaFoldDB" id="A0A8H3GL07"/>
<reference evidence="2" key="1">
    <citation type="submission" date="2021-01" db="EMBL/GenBank/DDBJ databases">
        <authorList>
            <person name="Kaushik A."/>
        </authorList>
    </citation>
    <scope>NUCLEOTIDE SEQUENCE</scope>
    <source>
        <strain evidence="2">AG6-10EEA</strain>
    </source>
</reference>
<dbReference type="EMBL" id="CAJMXA010001380">
    <property type="protein sequence ID" value="CAE6459505.1"/>
    <property type="molecule type" value="Genomic_DNA"/>
</dbReference>
<protein>
    <submittedName>
        <fullName evidence="2">Uncharacterized protein</fullName>
    </submittedName>
</protein>
<accession>A0A8H3GL07</accession>
<evidence type="ECO:0000313" key="3">
    <source>
        <dbReference type="Proteomes" id="UP000663853"/>
    </source>
</evidence>
<proteinExistence type="predicted"/>
<comment type="caution">
    <text evidence="2">The sequence shown here is derived from an EMBL/GenBank/DDBJ whole genome shotgun (WGS) entry which is preliminary data.</text>
</comment>
<sequence>TGAMRLEEPPPISPTSVATDETSQLVGVAADANPSSQTDSSQQVQATVANVISSFPVSPSSFHDLELGHDARQADPVDGFDIPSPQLGVSNNDATVDTIESKSPNLGPFQTQDIIHKIPNFFRLLELVEDRGSGGIVEKIVIDQSSLHELINTLQPGSYDSVSKINFKSLDNLSIKPVGIYGDQSEILQFLKHVGCLDDFSMNILAEGIKSEESASKLRSGLYLTMGQDPHYPGPSKLGYLVYWPENTTWDDQASSLSDSIRRNRETFIRLVFILFGLRIKSLPSFRRLKQMHLFGRKALKIK</sequence>
<name>A0A8H3GL07_9AGAM</name>
<feature type="region of interest" description="Disordered" evidence="1">
    <location>
        <begin position="1"/>
        <end position="22"/>
    </location>
</feature>
<feature type="non-terminal residue" evidence="2">
    <location>
        <position position="1"/>
    </location>
</feature>